<reference evidence="7 8" key="1">
    <citation type="submission" date="2019-01" db="EMBL/GenBank/DDBJ databases">
        <authorList>
            <person name="Chen W.-M."/>
        </authorList>
    </citation>
    <scope>NUCLEOTIDE SEQUENCE [LARGE SCALE GENOMIC DNA]</scope>
    <source>
        <strain evidence="7 8">CCP-7</strain>
    </source>
</reference>
<dbReference type="PANTHER" id="PTHR30468:SF1">
    <property type="entry name" value="ALPHA-KETOGLUTARATE-DEPENDENT SULFONATE DIOXYGENASE"/>
    <property type="match status" value="1"/>
</dbReference>
<evidence type="ECO:0000313" key="7">
    <source>
        <dbReference type="EMBL" id="RVT93540.1"/>
    </source>
</evidence>
<dbReference type="EMBL" id="SACN01000001">
    <property type="protein sequence ID" value="RVT93540.1"/>
    <property type="molecule type" value="Genomic_DNA"/>
</dbReference>
<keyword evidence="4" id="KW-0560">Oxidoreductase</keyword>
<dbReference type="InterPro" id="IPR003819">
    <property type="entry name" value="TauD/TfdA-like"/>
</dbReference>
<dbReference type="Gene3D" id="3.60.130.10">
    <property type="entry name" value="Clavaminate synthase-like"/>
    <property type="match status" value="1"/>
</dbReference>
<dbReference type="RefSeq" id="WP_127742256.1">
    <property type="nucleotide sequence ID" value="NZ_SACN01000001.1"/>
</dbReference>
<keyword evidence="8" id="KW-1185">Reference proteome</keyword>
<sequence length="303" mass="34614">MNRSATATQFPRVETSIQITPLSTGFGADIEGFDFERLDQHDVAQVRQAWLDHGVVRFRGYDFTDEQHVRFTAMLGDFVKHPRQLKGEEGAHGKYEEILVISNAEVDGKVAGTMGNDEADWHTDTWFYEQPPAAALLHAIQLPPEGGDTFFADMYGIYDQLPASIRRILEGRLIQFTTVFDGSGRVRAGHTAPDTDDVRLWAHVRHPMVRTHGDSGRNCLYLGLPSASTWIVGLPLDESASLLDELFGYVRQPQYQFKQVWQDGDMVMWDNRCTMHRRDGWDARHTRIMHRTTTLGERPFYRC</sequence>
<name>A0A437M739_9SPHN</name>
<dbReference type="AlphaFoldDB" id="A0A437M739"/>
<keyword evidence="3 7" id="KW-0223">Dioxygenase</keyword>
<dbReference type="GO" id="GO:0000908">
    <property type="term" value="F:taurine dioxygenase activity"/>
    <property type="evidence" value="ECO:0007669"/>
    <property type="project" value="TreeGrafter"/>
</dbReference>
<accession>A0A437M739</accession>
<dbReference type="Proteomes" id="UP000282971">
    <property type="component" value="Unassembled WGS sequence"/>
</dbReference>
<dbReference type="GO" id="GO:0046872">
    <property type="term" value="F:metal ion binding"/>
    <property type="evidence" value="ECO:0007669"/>
    <property type="project" value="UniProtKB-KW"/>
</dbReference>
<comment type="caution">
    <text evidence="7">The sequence shown here is derived from an EMBL/GenBank/DDBJ whole genome shotgun (WGS) entry which is preliminary data.</text>
</comment>
<dbReference type="SUPFAM" id="SSF51197">
    <property type="entry name" value="Clavaminate synthase-like"/>
    <property type="match status" value="1"/>
</dbReference>
<keyword evidence="2" id="KW-0479">Metal-binding</keyword>
<organism evidence="7 8">
    <name type="scientific">Sphingomonas crocodyli</name>
    <dbReference type="NCBI Taxonomy" id="1979270"/>
    <lineage>
        <taxon>Bacteria</taxon>
        <taxon>Pseudomonadati</taxon>
        <taxon>Pseudomonadota</taxon>
        <taxon>Alphaproteobacteria</taxon>
        <taxon>Sphingomonadales</taxon>
        <taxon>Sphingomonadaceae</taxon>
        <taxon>Sphingomonas</taxon>
    </lineage>
</organism>
<comment type="similarity">
    <text evidence="1">Belongs to the TfdA dioxygenase family.</text>
</comment>
<evidence type="ECO:0000259" key="6">
    <source>
        <dbReference type="Pfam" id="PF02668"/>
    </source>
</evidence>
<dbReference type="InterPro" id="IPR051323">
    <property type="entry name" value="AtsK-like"/>
</dbReference>
<evidence type="ECO:0000256" key="1">
    <source>
        <dbReference type="ARBA" id="ARBA00005896"/>
    </source>
</evidence>
<dbReference type="InterPro" id="IPR042098">
    <property type="entry name" value="TauD-like_sf"/>
</dbReference>
<evidence type="ECO:0000313" key="8">
    <source>
        <dbReference type="Proteomes" id="UP000282971"/>
    </source>
</evidence>
<dbReference type="PANTHER" id="PTHR30468">
    <property type="entry name" value="ALPHA-KETOGLUTARATE-DEPENDENT SULFONATE DIOXYGENASE"/>
    <property type="match status" value="1"/>
</dbReference>
<gene>
    <name evidence="7" type="ORF">EOD43_06635</name>
</gene>
<dbReference type="GO" id="GO:0005737">
    <property type="term" value="C:cytoplasm"/>
    <property type="evidence" value="ECO:0007669"/>
    <property type="project" value="TreeGrafter"/>
</dbReference>
<keyword evidence="5" id="KW-0408">Iron</keyword>
<dbReference type="Pfam" id="PF02668">
    <property type="entry name" value="TauD"/>
    <property type="match status" value="1"/>
</dbReference>
<evidence type="ECO:0000256" key="2">
    <source>
        <dbReference type="ARBA" id="ARBA00022723"/>
    </source>
</evidence>
<proteinExistence type="inferred from homology"/>
<dbReference type="GO" id="GO:0006790">
    <property type="term" value="P:sulfur compound metabolic process"/>
    <property type="evidence" value="ECO:0007669"/>
    <property type="project" value="TreeGrafter"/>
</dbReference>
<protein>
    <submittedName>
        <fullName evidence="7">TauD/TfdA family dioxygenase</fullName>
    </submittedName>
</protein>
<evidence type="ECO:0000256" key="5">
    <source>
        <dbReference type="ARBA" id="ARBA00023004"/>
    </source>
</evidence>
<dbReference type="OrthoDB" id="7209371at2"/>
<evidence type="ECO:0000256" key="4">
    <source>
        <dbReference type="ARBA" id="ARBA00023002"/>
    </source>
</evidence>
<evidence type="ECO:0000256" key="3">
    <source>
        <dbReference type="ARBA" id="ARBA00022964"/>
    </source>
</evidence>
<feature type="domain" description="TauD/TfdA-like" evidence="6">
    <location>
        <begin position="19"/>
        <end position="293"/>
    </location>
</feature>